<evidence type="ECO:0000313" key="3">
    <source>
        <dbReference type="EMBL" id="KAF9041867.1"/>
    </source>
</evidence>
<feature type="region of interest" description="Disordered" evidence="2">
    <location>
        <begin position="324"/>
        <end position="452"/>
    </location>
</feature>
<feature type="compositionally biased region" description="Basic and acidic residues" evidence="2">
    <location>
        <begin position="331"/>
        <end position="340"/>
    </location>
</feature>
<gene>
    <name evidence="3" type="ORF">BDP27DRAFT_1435055</name>
</gene>
<feature type="region of interest" description="Disordered" evidence="2">
    <location>
        <begin position="642"/>
        <end position="673"/>
    </location>
</feature>
<accession>A0A9P5P5N7</accession>
<dbReference type="Proteomes" id="UP000772434">
    <property type="component" value="Unassembled WGS sequence"/>
</dbReference>
<dbReference type="AlphaFoldDB" id="A0A9P5P5N7"/>
<keyword evidence="1" id="KW-0175">Coiled coil</keyword>
<sequence length="673" mass="74337">MADMSTPSGIEALKREIEDQQDRINKKQGSNGLASMIKALERKKNALQAAERAQALKGEFNKKLLVFLHLELRDSSPLTMVDDDEQLPTSAQGPNDNQGQQVSTATATRSLNDDQGPQVPTAPATRDPNDDQGQQVVENGQQPLNVAERAQQAMADFDKAIGIQVNGSYMEGERATSSSFGMSLSVKDKGMYEGWKMRRPTELLQVHRPRPSNEMSENTASPAPSVIPAPPNETQHPAHEKDPASPAPSGTPVVPMHEPAHNKDPASPAPSGIRLVPAHESVRASPPNEIPLPSHEEVLASPKIGPSQSLRELSELAEAKGTHLLTITDESDQHPKEKLGTSKRKRSNDDAKKGEKQAPSQKSIKGKKAMAEVTKADPEGQEQVEEEQPKKKRKTATGTGESRKRITTANEPTVYSVVDNDGEGDKTEITDDEESEGEGQSAKQKETERVRDERRAALPEIIEKGRKQIREWRMNPATPIPGDTRKLMRNVANYLPECASICAELTYQILSTGPGNARCLKHAFARPKIIAVPEKNADRAVEDRMFNCGCDVKNTLWEFFFYKTGQVTYKKNGKDTPANWSHLQMAPVIRELVFEEVVDETCWSLDDIWRYRMGDKGKYNVPVSRVVRIQAHIDRLTRKLDEIKEEKARQEAEMHSPGPSAAEGEMDAGSSSS</sequence>
<name>A0A9P5P5N7_9AGAR</name>
<proteinExistence type="predicted"/>
<feature type="compositionally biased region" description="Polar residues" evidence="2">
    <location>
        <begin position="87"/>
        <end position="115"/>
    </location>
</feature>
<feature type="coiled-coil region" evidence="1">
    <location>
        <begin position="10"/>
        <end position="53"/>
    </location>
</feature>
<comment type="caution">
    <text evidence="3">The sequence shown here is derived from an EMBL/GenBank/DDBJ whole genome shotgun (WGS) entry which is preliminary data.</text>
</comment>
<feature type="region of interest" description="Disordered" evidence="2">
    <location>
        <begin position="207"/>
        <end position="273"/>
    </location>
</feature>
<feature type="region of interest" description="Disordered" evidence="2">
    <location>
        <begin position="80"/>
        <end position="136"/>
    </location>
</feature>
<protein>
    <submittedName>
        <fullName evidence="3">Uncharacterized protein</fullName>
    </submittedName>
</protein>
<dbReference type="OrthoDB" id="3062477at2759"/>
<evidence type="ECO:0000313" key="4">
    <source>
        <dbReference type="Proteomes" id="UP000772434"/>
    </source>
</evidence>
<keyword evidence="4" id="KW-1185">Reference proteome</keyword>
<feature type="compositionally biased region" description="Basic and acidic residues" evidence="2">
    <location>
        <begin position="443"/>
        <end position="452"/>
    </location>
</feature>
<reference evidence="3" key="1">
    <citation type="submission" date="2020-11" db="EMBL/GenBank/DDBJ databases">
        <authorList>
            <consortium name="DOE Joint Genome Institute"/>
            <person name="Ahrendt S."/>
            <person name="Riley R."/>
            <person name="Andreopoulos W."/>
            <person name="Labutti K."/>
            <person name="Pangilinan J."/>
            <person name="Ruiz-Duenas F.J."/>
            <person name="Barrasa J.M."/>
            <person name="Sanchez-Garcia M."/>
            <person name="Camarero S."/>
            <person name="Miyauchi S."/>
            <person name="Serrano A."/>
            <person name="Linde D."/>
            <person name="Babiker R."/>
            <person name="Drula E."/>
            <person name="Ayuso-Fernandez I."/>
            <person name="Pacheco R."/>
            <person name="Padilla G."/>
            <person name="Ferreira P."/>
            <person name="Barriuso J."/>
            <person name="Kellner H."/>
            <person name="Castanera R."/>
            <person name="Alfaro M."/>
            <person name="Ramirez L."/>
            <person name="Pisabarro A.G."/>
            <person name="Kuo A."/>
            <person name="Tritt A."/>
            <person name="Lipzen A."/>
            <person name="He G."/>
            <person name="Yan M."/>
            <person name="Ng V."/>
            <person name="Cullen D."/>
            <person name="Martin F."/>
            <person name="Rosso M.-N."/>
            <person name="Henrissat B."/>
            <person name="Hibbett D."/>
            <person name="Martinez A.T."/>
            <person name="Grigoriev I.V."/>
        </authorList>
    </citation>
    <scope>NUCLEOTIDE SEQUENCE</scope>
    <source>
        <strain evidence="3">AH 40177</strain>
    </source>
</reference>
<feature type="compositionally biased region" description="Basic and acidic residues" evidence="2">
    <location>
        <begin position="347"/>
        <end position="356"/>
    </location>
</feature>
<evidence type="ECO:0000256" key="1">
    <source>
        <dbReference type="SAM" id="Coils"/>
    </source>
</evidence>
<organism evidence="3 4">
    <name type="scientific">Rhodocollybia butyracea</name>
    <dbReference type="NCBI Taxonomy" id="206335"/>
    <lineage>
        <taxon>Eukaryota</taxon>
        <taxon>Fungi</taxon>
        <taxon>Dikarya</taxon>
        <taxon>Basidiomycota</taxon>
        <taxon>Agaricomycotina</taxon>
        <taxon>Agaricomycetes</taxon>
        <taxon>Agaricomycetidae</taxon>
        <taxon>Agaricales</taxon>
        <taxon>Marasmiineae</taxon>
        <taxon>Omphalotaceae</taxon>
        <taxon>Rhodocollybia</taxon>
    </lineage>
</organism>
<feature type="compositionally biased region" description="Basic and acidic residues" evidence="2">
    <location>
        <begin position="642"/>
        <end position="654"/>
    </location>
</feature>
<evidence type="ECO:0000256" key="2">
    <source>
        <dbReference type="SAM" id="MobiDB-lite"/>
    </source>
</evidence>
<dbReference type="EMBL" id="JADNRY010000550">
    <property type="protein sequence ID" value="KAF9041867.1"/>
    <property type="molecule type" value="Genomic_DNA"/>
</dbReference>